<evidence type="ECO:0000259" key="4">
    <source>
        <dbReference type="Pfam" id="PF00149"/>
    </source>
</evidence>
<sequence length="335" mass="36583">MNLTSVSRRRAIQTLFCSSAAMALNLRPDSAAAEVGKEGLHMLMIGDFGTGGVDQVKVAGAMQKFVTANGIKPEGLLLLGDNFYGPVKDGFAVNSPRWQNDIENMYPRSVFPGPMWSVLGNHDYHDNPGGEKVQLAYAAQQGVRWKMPGKWYRFDLGPAASPLVTFICLDTNFSSIAGGVDKKTKKPRGSLSVAEEREQLAWLQSEVAKPRAPFTIVVGHHPLYSNGDHGDTKALIAQWEPLFQKHRVHAYLCGHDHDLQHLELAGRFTTHLLSGGGGARTRKLDGKHQVPFGQDVHGFTHLHIAAQALTFTHYSADGGALHTVTKLLDGSFRLA</sequence>
<evidence type="ECO:0000313" key="6">
    <source>
        <dbReference type="Proteomes" id="UP001596052"/>
    </source>
</evidence>
<dbReference type="InterPro" id="IPR004843">
    <property type="entry name" value="Calcineurin-like_PHP"/>
</dbReference>
<dbReference type="InterPro" id="IPR006311">
    <property type="entry name" value="TAT_signal"/>
</dbReference>
<reference evidence="6" key="1">
    <citation type="journal article" date="2019" name="Int. J. Syst. Evol. Microbiol.">
        <title>The Global Catalogue of Microorganisms (GCM) 10K type strain sequencing project: providing services to taxonomists for standard genome sequencing and annotation.</title>
        <authorList>
            <consortium name="The Broad Institute Genomics Platform"/>
            <consortium name="The Broad Institute Genome Sequencing Center for Infectious Disease"/>
            <person name="Wu L."/>
            <person name="Ma J."/>
        </authorList>
    </citation>
    <scope>NUCLEOTIDE SEQUENCE [LARGE SCALE GENOMIC DNA]</scope>
    <source>
        <strain evidence="6">CGMCC 4.1469</strain>
    </source>
</reference>
<dbReference type="Gene3D" id="3.60.21.10">
    <property type="match status" value="1"/>
</dbReference>
<dbReference type="InterPro" id="IPR051558">
    <property type="entry name" value="Metallophosphoesterase_PAP"/>
</dbReference>
<dbReference type="PANTHER" id="PTHR10161">
    <property type="entry name" value="TARTRATE-RESISTANT ACID PHOSPHATASE TYPE 5"/>
    <property type="match status" value="1"/>
</dbReference>
<evidence type="ECO:0000256" key="1">
    <source>
        <dbReference type="ARBA" id="ARBA00022729"/>
    </source>
</evidence>
<proteinExistence type="predicted"/>
<keyword evidence="1 3" id="KW-0732">Signal</keyword>
<dbReference type="InterPro" id="IPR029052">
    <property type="entry name" value="Metallo-depent_PP-like"/>
</dbReference>
<dbReference type="PROSITE" id="PS51318">
    <property type="entry name" value="TAT"/>
    <property type="match status" value="1"/>
</dbReference>
<dbReference type="Proteomes" id="UP001596052">
    <property type="component" value="Unassembled WGS sequence"/>
</dbReference>
<evidence type="ECO:0000313" key="5">
    <source>
        <dbReference type="EMBL" id="MFC5456096.1"/>
    </source>
</evidence>
<feature type="chain" id="PRO_5045496332" evidence="3">
    <location>
        <begin position="24"/>
        <end position="335"/>
    </location>
</feature>
<dbReference type="EMBL" id="JBHSMQ010000005">
    <property type="protein sequence ID" value="MFC5456096.1"/>
    <property type="molecule type" value="Genomic_DNA"/>
</dbReference>
<feature type="signal peptide" evidence="3">
    <location>
        <begin position="1"/>
        <end position="23"/>
    </location>
</feature>
<name>A0ABW0KTZ4_9BACT</name>
<dbReference type="SUPFAM" id="SSF56300">
    <property type="entry name" value="Metallo-dependent phosphatases"/>
    <property type="match status" value="1"/>
</dbReference>
<comment type="caution">
    <text evidence="5">The sequence shown here is derived from an EMBL/GenBank/DDBJ whole genome shotgun (WGS) entry which is preliminary data.</text>
</comment>
<dbReference type="Pfam" id="PF00149">
    <property type="entry name" value="Metallophos"/>
    <property type="match status" value="1"/>
</dbReference>
<accession>A0ABW0KTZ4</accession>
<protein>
    <submittedName>
        <fullName evidence="5">Metallophosphoesterase</fullName>
    </submittedName>
</protein>
<evidence type="ECO:0000256" key="3">
    <source>
        <dbReference type="SAM" id="SignalP"/>
    </source>
</evidence>
<organism evidence="5 6">
    <name type="scientific">Prosthecobacter fluviatilis</name>
    <dbReference type="NCBI Taxonomy" id="445931"/>
    <lineage>
        <taxon>Bacteria</taxon>
        <taxon>Pseudomonadati</taxon>
        <taxon>Verrucomicrobiota</taxon>
        <taxon>Verrucomicrobiia</taxon>
        <taxon>Verrucomicrobiales</taxon>
        <taxon>Verrucomicrobiaceae</taxon>
        <taxon>Prosthecobacter</taxon>
    </lineage>
</organism>
<dbReference type="PANTHER" id="PTHR10161:SF14">
    <property type="entry name" value="TARTRATE-RESISTANT ACID PHOSPHATASE TYPE 5"/>
    <property type="match status" value="1"/>
</dbReference>
<keyword evidence="2" id="KW-0378">Hydrolase</keyword>
<evidence type="ECO:0000256" key="2">
    <source>
        <dbReference type="ARBA" id="ARBA00022801"/>
    </source>
</evidence>
<dbReference type="RefSeq" id="WP_377168005.1">
    <property type="nucleotide sequence ID" value="NZ_JBHSMQ010000005.1"/>
</dbReference>
<keyword evidence="6" id="KW-1185">Reference proteome</keyword>
<gene>
    <name evidence="5" type="ORF">ACFQDI_14630</name>
</gene>
<feature type="domain" description="Calcineurin-like phosphoesterase" evidence="4">
    <location>
        <begin position="71"/>
        <end position="258"/>
    </location>
</feature>